<protein>
    <submittedName>
        <fullName evidence="2">Cytochrome oxidase maturation protein, cbb3-type</fullName>
    </submittedName>
</protein>
<sequence length="77" mass="8858">MDAWVVAMMIFISTLLGAFGLFALVWGLKTGQFDDTGKFLDGARFDGEEELKDAVMMEEKKKKLLEKRRQDKRIMPD</sequence>
<dbReference type="Proteomes" id="UP000192602">
    <property type="component" value="Unassembled WGS sequence"/>
</dbReference>
<dbReference type="STRING" id="1069081.SAMN05660197_1993"/>
<evidence type="ECO:0000256" key="1">
    <source>
        <dbReference type="SAM" id="Phobius"/>
    </source>
</evidence>
<keyword evidence="3" id="KW-1185">Reference proteome</keyword>
<keyword evidence="1" id="KW-0472">Membrane</keyword>
<dbReference type="AlphaFoldDB" id="A0A1W1WV04"/>
<feature type="transmembrane region" description="Helical" evidence="1">
    <location>
        <begin position="6"/>
        <end position="28"/>
    </location>
</feature>
<dbReference type="OrthoDB" id="5356320at2"/>
<organism evidence="2 3">
    <name type="scientific">Nitratiruptor tergarcus DSM 16512</name>
    <dbReference type="NCBI Taxonomy" id="1069081"/>
    <lineage>
        <taxon>Bacteria</taxon>
        <taxon>Pseudomonadati</taxon>
        <taxon>Campylobacterota</taxon>
        <taxon>Epsilonproteobacteria</taxon>
        <taxon>Nautiliales</taxon>
        <taxon>Nitratiruptoraceae</taxon>
        <taxon>Nitratiruptor</taxon>
    </lineage>
</organism>
<proteinExistence type="predicted"/>
<reference evidence="3" key="1">
    <citation type="submission" date="2017-04" db="EMBL/GenBank/DDBJ databases">
        <authorList>
            <person name="Varghese N."/>
            <person name="Submissions S."/>
        </authorList>
    </citation>
    <scope>NUCLEOTIDE SEQUENCE [LARGE SCALE GENOMIC DNA]</scope>
    <source>
        <strain evidence="3">DSM 16512</strain>
    </source>
</reference>
<evidence type="ECO:0000313" key="2">
    <source>
        <dbReference type="EMBL" id="SMC10154.1"/>
    </source>
</evidence>
<name>A0A1W1WV04_9BACT</name>
<accession>A0A1W1WV04</accession>
<dbReference type="Pfam" id="PF03597">
    <property type="entry name" value="FixS"/>
    <property type="match status" value="1"/>
</dbReference>
<evidence type="ECO:0000313" key="3">
    <source>
        <dbReference type="Proteomes" id="UP000192602"/>
    </source>
</evidence>
<keyword evidence="1" id="KW-0812">Transmembrane</keyword>
<gene>
    <name evidence="2" type="ORF">SAMN05660197_1993</name>
</gene>
<dbReference type="RefSeq" id="WP_084276527.1">
    <property type="nucleotide sequence ID" value="NZ_AP026671.1"/>
</dbReference>
<dbReference type="InterPro" id="IPR004714">
    <property type="entry name" value="Cyt_oxidase_maturation_cbb3"/>
</dbReference>
<keyword evidence="1" id="KW-1133">Transmembrane helix</keyword>
<dbReference type="EMBL" id="FWWZ01000001">
    <property type="protein sequence ID" value="SMC10154.1"/>
    <property type="molecule type" value="Genomic_DNA"/>
</dbReference>
<dbReference type="NCBIfam" id="TIGR00847">
    <property type="entry name" value="ccoS"/>
    <property type="match status" value="1"/>
</dbReference>